<comment type="caution">
    <text evidence="1">The sequence shown here is derived from an EMBL/GenBank/DDBJ whole genome shotgun (WGS) entry which is preliminary data.</text>
</comment>
<evidence type="ECO:0000313" key="2">
    <source>
        <dbReference type="Proteomes" id="UP000266743"/>
    </source>
</evidence>
<gene>
    <name evidence="1" type="ORF">DPX39_100131100</name>
</gene>
<dbReference type="EMBL" id="QSBY01000010">
    <property type="protein sequence ID" value="RHW68548.1"/>
    <property type="molecule type" value="Genomic_DNA"/>
</dbReference>
<proteinExistence type="predicted"/>
<dbReference type="AlphaFoldDB" id="A0A3L6KXP9"/>
<accession>A0A3L6KXP9</accession>
<protein>
    <submittedName>
        <fullName evidence="1">Uncharacterized protein</fullName>
    </submittedName>
</protein>
<sequence length="527" mass="58360">MSLPELDSAAESLLRDPQYLLKLHHRVAQCLRNCNPSTFVRSMSTAFTAIDSKYRARDREQSTELWLLKGILRQIFPVKSFSDRELAILLAALPLSEYSGAAASEEGCIRVSPVTLLRCLRQMCPMRSSMLYETLRGMDAKSPRPHASEFPCGRELAAHTQVGKEDMCVLDSAMLVDHLTQTHGLTLSEAFFLIDYCSTSTAPSATKVAIEAPYLYALLYLRPLPAELHYQLILSVFAEAVGDPNREGHSGTLALITELRQVPLEPLDTSGGTELSRACADIDQDLVRCGLSASSFEKLCSGIRVGLTKDDIRELFSYLRGREGGFHEVLSVKTLMQEFVCHFAPVGESLFAIVVEAVRRYVVKEGGMLALPRLYLNLPDGELPIETFVASFRKAGVPDTVSDVEVEWLRFKARNKTQLIALLGGKCSAKREALIKQLFGRMAGGCDASGGVVNVTTEHLLASFHPGNAEGGLVSGEEWRHVMSSCLGEKFAYDRFFYFWNSISAACSDDSVFTMILWRCFNMHTKP</sequence>
<reference evidence="1 2" key="1">
    <citation type="submission" date="2018-09" db="EMBL/GenBank/DDBJ databases">
        <title>whole genome sequence of T. equiperdum IVM-t1 strain.</title>
        <authorList>
            <person name="Suganuma K."/>
        </authorList>
    </citation>
    <scope>NUCLEOTIDE SEQUENCE [LARGE SCALE GENOMIC DNA]</scope>
    <source>
        <strain evidence="1 2">IVM-t1</strain>
    </source>
</reference>
<organism evidence="1 2">
    <name type="scientific">Trypanosoma brucei equiperdum</name>
    <dbReference type="NCBI Taxonomy" id="630700"/>
    <lineage>
        <taxon>Eukaryota</taxon>
        <taxon>Discoba</taxon>
        <taxon>Euglenozoa</taxon>
        <taxon>Kinetoplastea</taxon>
        <taxon>Metakinetoplastina</taxon>
        <taxon>Trypanosomatida</taxon>
        <taxon>Trypanosomatidae</taxon>
        <taxon>Trypanosoma</taxon>
    </lineage>
</organism>
<dbReference type="Proteomes" id="UP000266743">
    <property type="component" value="Chromosome 10"/>
</dbReference>
<name>A0A3L6KXP9_9TRYP</name>
<evidence type="ECO:0000313" key="1">
    <source>
        <dbReference type="EMBL" id="RHW68548.1"/>
    </source>
</evidence>